<dbReference type="PANTHER" id="PTHR33112">
    <property type="entry name" value="DOMAIN PROTEIN, PUTATIVE-RELATED"/>
    <property type="match status" value="1"/>
</dbReference>
<evidence type="ECO:0008006" key="4">
    <source>
        <dbReference type="Google" id="ProtNLM"/>
    </source>
</evidence>
<feature type="region of interest" description="Disordered" evidence="1">
    <location>
        <begin position="97"/>
        <end position="125"/>
    </location>
</feature>
<dbReference type="EMBL" id="FJOG01000007">
    <property type="protein sequence ID" value="CZR55776.1"/>
    <property type="molecule type" value="Genomic_DNA"/>
</dbReference>
<reference evidence="2 3" key="1">
    <citation type="submission" date="2016-03" db="EMBL/GenBank/DDBJ databases">
        <authorList>
            <person name="Ploux O."/>
        </authorList>
    </citation>
    <scope>NUCLEOTIDE SEQUENCE [LARGE SCALE GENOMIC DNA]</scope>
    <source>
        <strain evidence="2 3">UAMH 11012</strain>
    </source>
</reference>
<proteinExistence type="predicted"/>
<dbReference type="Proteomes" id="UP000184330">
    <property type="component" value="Unassembled WGS sequence"/>
</dbReference>
<evidence type="ECO:0000313" key="2">
    <source>
        <dbReference type="EMBL" id="CZR55776.1"/>
    </source>
</evidence>
<accession>A0A1L7WSP7</accession>
<feature type="compositionally biased region" description="Basic and acidic residues" evidence="1">
    <location>
        <begin position="97"/>
        <end position="113"/>
    </location>
</feature>
<sequence length="220" mass="24690">MSEDEHELRSSSGLRLHGYYQYLSAQKSIDQAAVSEAYYSLVDEYSDRTLSFPTDKVFAFAAIVAQFERLDYSKHIHGLWTGDLPNCLLWRHDSESSEKWDNDEKPGLERKTNGNDTVVSSNTTSPSWSWYSYSGAVLTPEFCNGPLSTKVDSRGDPTECTFKFVPNYSRKIIISSVEEVFIKGVNIGVANFDCSRGTAPEEQLGISRELVTLPLTFGEL</sequence>
<name>A0A1L7WSP7_9HELO</name>
<gene>
    <name evidence="2" type="ORF">PAC_05664</name>
</gene>
<dbReference type="AlphaFoldDB" id="A0A1L7WSP7"/>
<evidence type="ECO:0000256" key="1">
    <source>
        <dbReference type="SAM" id="MobiDB-lite"/>
    </source>
</evidence>
<dbReference type="OrthoDB" id="3486565at2759"/>
<dbReference type="PANTHER" id="PTHR33112:SF16">
    <property type="entry name" value="HETEROKARYON INCOMPATIBILITY DOMAIN-CONTAINING PROTEIN"/>
    <property type="match status" value="1"/>
</dbReference>
<evidence type="ECO:0000313" key="3">
    <source>
        <dbReference type="Proteomes" id="UP000184330"/>
    </source>
</evidence>
<keyword evidence="3" id="KW-1185">Reference proteome</keyword>
<organism evidence="2 3">
    <name type="scientific">Phialocephala subalpina</name>
    <dbReference type="NCBI Taxonomy" id="576137"/>
    <lineage>
        <taxon>Eukaryota</taxon>
        <taxon>Fungi</taxon>
        <taxon>Dikarya</taxon>
        <taxon>Ascomycota</taxon>
        <taxon>Pezizomycotina</taxon>
        <taxon>Leotiomycetes</taxon>
        <taxon>Helotiales</taxon>
        <taxon>Mollisiaceae</taxon>
        <taxon>Phialocephala</taxon>
        <taxon>Phialocephala fortinii species complex</taxon>
    </lineage>
</organism>
<protein>
    <recommendedName>
        <fullName evidence="4">Heterokaryon incompatibility domain-containing protein</fullName>
    </recommendedName>
</protein>